<keyword evidence="2" id="KW-1133">Transmembrane helix</keyword>
<evidence type="ECO:0000313" key="4">
    <source>
        <dbReference type="Proteomes" id="UP000245489"/>
    </source>
</evidence>
<evidence type="ECO:0000256" key="2">
    <source>
        <dbReference type="SAM" id="Phobius"/>
    </source>
</evidence>
<name>A0A316DF09_9BACT</name>
<feature type="coiled-coil region" evidence="1">
    <location>
        <begin position="168"/>
        <end position="216"/>
    </location>
</feature>
<dbReference type="Proteomes" id="UP000245489">
    <property type="component" value="Unassembled WGS sequence"/>
</dbReference>
<evidence type="ECO:0000256" key="1">
    <source>
        <dbReference type="SAM" id="Coils"/>
    </source>
</evidence>
<organism evidence="3 4">
    <name type="scientific">Arcicella aurantiaca</name>
    <dbReference type="NCBI Taxonomy" id="591202"/>
    <lineage>
        <taxon>Bacteria</taxon>
        <taxon>Pseudomonadati</taxon>
        <taxon>Bacteroidota</taxon>
        <taxon>Cytophagia</taxon>
        <taxon>Cytophagales</taxon>
        <taxon>Flectobacillaceae</taxon>
        <taxon>Arcicella</taxon>
    </lineage>
</organism>
<protein>
    <submittedName>
        <fullName evidence="3">Uncharacterized protein</fullName>
    </submittedName>
</protein>
<sequence length="232" mass="26777">MESSLKVIREYNPFALFIKYVFSQNSIVQGSTVLMLARTIETQQLFNKVYPEALTGESRLIASWAMAIGIEWGILMVTVNSRFTAKYNHVVYAVSSIIMTMLFLGILKSFPHVEFYINVTYLSLVSGYSLYSFCEILVEKNKAQILETESVEMLRQVELQLSQSFNEVSYLKDKLNLLDQKLEKAEVKVSEYEQENQTLSQQVRFLEAENAEQRRKASRKKTLFFEPLKTGT</sequence>
<proteinExistence type="predicted"/>
<gene>
    <name evidence="3" type="ORF">LV89_04886</name>
</gene>
<comment type="caution">
    <text evidence="3">The sequence shown here is derived from an EMBL/GenBank/DDBJ whole genome shotgun (WGS) entry which is preliminary data.</text>
</comment>
<keyword evidence="1" id="KW-0175">Coiled coil</keyword>
<feature type="transmembrane region" description="Helical" evidence="2">
    <location>
        <begin position="119"/>
        <end position="138"/>
    </location>
</feature>
<keyword evidence="2" id="KW-0812">Transmembrane</keyword>
<dbReference type="AlphaFoldDB" id="A0A316DF09"/>
<accession>A0A316DF09</accession>
<evidence type="ECO:0000313" key="3">
    <source>
        <dbReference type="EMBL" id="PWK16624.1"/>
    </source>
</evidence>
<feature type="transmembrane region" description="Helical" evidence="2">
    <location>
        <begin position="60"/>
        <end position="78"/>
    </location>
</feature>
<dbReference type="RefSeq" id="WP_109745580.1">
    <property type="nucleotide sequence ID" value="NZ_QGGO01000050.1"/>
</dbReference>
<reference evidence="3 4" key="1">
    <citation type="submission" date="2018-05" db="EMBL/GenBank/DDBJ databases">
        <title>Genomic Encyclopedia of Archaeal and Bacterial Type Strains, Phase II (KMG-II): from individual species to whole genera.</title>
        <authorList>
            <person name="Goeker M."/>
        </authorList>
    </citation>
    <scope>NUCLEOTIDE SEQUENCE [LARGE SCALE GENOMIC DNA]</scope>
    <source>
        <strain evidence="3 4">DSM 22214</strain>
    </source>
</reference>
<keyword evidence="4" id="KW-1185">Reference proteome</keyword>
<dbReference type="EMBL" id="QGGO01000050">
    <property type="protein sequence ID" value="PWK16624.1"/>
    <property type="molecule type" value="Genomic_DNA"/>
</dbReference>
<keyword evidence="2" id="KW-0472">Membrane</keyword>
<feature type="transmembrane region" description="Helical" evidence="2">
    <location>
        <begin position="90"/>
        <end position="107"/>
    </location>
</feature>